<accession>A0AB33I6Q6</accession>
<reference evidence="1 2" key="1">
    <citation type="submission" date="2018-07" db="EMBL/GenBank/DDBJ databases">
        <title>Genomic analysis of colistin resistant EHEC isolated from cattle in Japan.</title>
        <authorList>
            <person name="Kusumoto M."/>
            <person name="Misumi W."/>
            <person name="Ogura Y."/>
            <person name="Hayashi T."/>
            <person name="Akiba M."/>
        </authorList>
    </citation>
    <scope>NUCLEOTIDE SEQUENCE [LARGE SCALE GENOMIC DNA]</scope>
    <source>
        <strain evidence="1 2">E2863</strain>
        <plasmid evidence="1 2">pE2863-4</plasmid>
    </source>
</reference>
<protein>
    <submittedName>
        <fullName evidence="1">Uncharacterized protein</fullName>
    </submittedName>
</protein>
<organism evidence="1 2">
    <name type="scientific">Escherichia coli</name>
    <dbReference type="NCBI Taxonomy" id="562"/>
    <lineage>
        <taxon>Bacteria</taxon>
        <taxon>Pseudomonadati</taxon>
        <taxon>Pseudomonadota</taxon>
        <taxon>Gammaproteobacteria</taxon>
        <taxon>Enterobacterales</taxon>
        <taxon>Enterobacteriaceae</taxon>
        <taxon>Escherichia</taxon>
    </lineage>
</organism>
<dbReference type="EMBL" id="AP018806">
    <property type="protein sequence ID" value="BBF57101.1"/>
    <property type="molecule type" value="Genomic_DNA"/>
</dbReference>
<keyword evidence="1" id="KW-0614">Plasmid</keyword>
<sequence>MQKSARWKPIIAGQLQPMMPIECEMRFYDEYNFYGGTHRTDLSEM</sequence>
<proteinExistence type="predicted"/>
<dbReference type="Proteomes" id="UP000281900">
    <property type="component" value="Plasmid pE2863-4"/>
</dbReference>
<name>A0AB33I6Q6_ECOLX</name>
<geneLocation type="plasmid" evidence="1 2">
    <name>pE2863-4</name>
</geneLocation>
<dbReference type="AlphaFoldDB" id="A0AB33I6Q6"/>
<evidence type="ECO:0000313" key="1">
    <source>
        <dbReference type="EMBL" id="BBF57101.1"/>
    </source>
</evidence>
<dbReference type="RefSeq" id="WP_250186793.1">
    <property type="nucleotide sequence ID" value="NZ_AP018806.1"/>
</dbReference>
<evidence type="ECO:0000313" key="2">
    <source>
        <dbReference type="Proteomes" id="UP000281900"/>
    </source>
</evidence>
<gene>
    <name evidence="1" type="ORF">E2863_05700</name>
</gene>